<reference evidence="8" key="1">
    <citation type="submission" date="2020-05" db="UniProtKB">
        <authorList>
            <consortium name="EnsemblMetazoa"/>
        </authorList>
    </citation>
    <scope>IDENTIFICATION</scope>
    <source>
        <strain evidence="8">USDA</strain>
    </source>
</reference>
<dbReference type="GO" id="GO:0032543">
    <property type="term" value="P:mitochondrial translation"/>
    <property type="evidence" value="ECO:0007669"/>
    <property type="project" value="InterPro"/>
</dbReference>
<evidence type="ECO:0000256" key="5">
    <source>
        <dbReference type="ARBA" id="ARBA00023274"/>
    </source>
</evidence>
<dbReference type="STRING" id="35570.A0A1I8PN31"/>
<gene>
    <name evidence="8" type="primary">106090838</name>
</gene>
<dbReference type="KEGG" id="scac:106090838"/>
<name>A0A1I8PN31_STOCA</name>
<accession>A0A1I8PN31</accession>
<evidence type="ECO:0000313" key="8">
    <source>
        <dbReference type="EnsemblMetazoa" id="SCAU009563-PA"/>
    </source>
</evidence>
<dbReference type="Pfam" id="PF05047">
    <property type="entry name" value="L51_S25_CI-B8"/>
    <property type="match status" value="1"/>
</dbReference>
<evidence type="ECO:0000256" key="4">
    <source>
        <dbReference type="ARBA" id="ARBA00023128"/>
    </source>
</evidence>
<protein>
    <recommendedName>
        <fullName evidence="6">Large ribosomal subunit protein mL43</fullName>
    </recommendedName>
</protein>
<evidence type="ECO:0000313" key="9">
    <source>
        <dbReference type="Proteomes" id="UP000095300"/>
    </source>
</evidence>
<dbReference type="SMART" id="SM00916">
    <property type="entry name" value="L51_S25_CI-B8"/>
    <property type="match status" value="1"/>
</dbReference>
<comment type="subcellular location">
    <subcellularLocation>
        <location evidence="1">Mitochondrion</location>
    </subcellularLocation>
</comment>
<dbReference type="PANTHER" id="PTHR21396:SF2">
    <property type="entry name" value="LARGE RIBOSOMAL SUBUNIT PROTEIN ML43"/>
    <property type="match status" value="1"/>
</dbReference>
<dbReference type="PANTHER" id="PTHR21396">
    <property type="entry name" value="39S RIBOSOMAL PROTEIN L43"/>
    <property type="match status" value="1"/>
</dbReference>
<dbReference type="Proteomes" id="UP000095300">
    <property type="component" value="Unassembled WGS sequence"/>
</dbReference>
<dbReference type="FunFam" id="3.40.30.10:FF:000257">
    <property type="entry name" value="39S ribosomal protein L43"/>
    <property type="match status" value="1"/>
</dbReference>
<dbReference type="InterPro" id="IPR007741">
    <property type="entry name" value="Ribosomal_mL43/mS25/NADH_DH"/>
</dbReference>
<keyword evidence="9" id="KW-1185">Reference proteome</keyword>
<keyword evidence="5" id="KW-0687">Ribonucleoprotein</keyword>
<sequence length="181" mass="20964">MSNSHIFLKSGFPRSPLQNGVGRYVCQLQRVTLKFCKNNGSSRGMREFIENDLLQFARENPGVVVYVKPRRHRAPVLVGEYLDGEREWINCRNSTKDDILKWINFIKLQNGPSSSTRLRKMWHTNIPSIQSPWTPFILRHPSDNLVNFPTTEHSTPLDKQESATEKLLEVFRAQNNSEKVL</sequence>
<dbReference type="VEuPathDB" id="VectorBase:SCAU009563"/>
<keyword evidence="3" id="KW-0689">Ribosomal protein</keyword>
<keyword evidence="4" id="KW-0496">Mitochondrion</keyword>
<evidence type="ECO:0000256" key="3">
    <source>
        <dbReference type="ARBA" id="ARBA00022980"/>
    </source>
</evidence>
<feature type="domain" description="Ribosomal protein/NADH dehydrogenase" evidence="7">
    <location>
        <begin position="37"/>
        <end position="110"/>
    </location>
</feature>
<dbReference type="InterPro" id="IPR036249">
    <property type="entry name" value="Thioredoxin-like_sf"/>
</dbReference>
<proteinExistence type="inferred from homology"/>
<organism evidence="8 9">
    <name type="scientific">Stomoxys calcitrans</name>
    <name type="common">Stable fly</name>
    <name type="synonym">Conops calcitrans</name>
    <dbReference type="NCBI Taxonomy" id="35570"/>
    <lineage>
        <taxon>Eukaryota</taxon>
        <taxon>Metazoa</taxon>
        <taxon>Ecdysozoa</taxon>
        <taxon>Arthropoda</taxon>
        <taxon>Hexapoda</taxon>
        <taxon>Insecta</taxon>
        <taxon>Pterygota</taxon>
        <taxon>Neoptera</taxon>
        <taxon>Endopterygota</taxon>
        <taxon>Diptera</taxon>
        <taxon>Brachycera</taxon>
        <taxon>Muscomorpha</taxon>
        <taxon>Muscoidea</taxon>
        <taxon>Muscidae</taxon>
        <taxon>Stomoxys</taxon>
    </lineage>
</organism>
<evidence type="ECO:0000256" key="6">
    <source>
        <dbReference type="ARBA" id="ARBA00035188"/>
    </source>
</evidence>
<dbReference type="AlphaFoldDB" id="A0A1I8PN31"/>
<evidence type="ECO:0000256" key="1">
    <source>
        <dbReference type="ARBA" id="ARBA00004173"/>
    </source>
</evidence>
<evidence type="ECO:0000259" key="7">
    <source>
        <dbReference type="SMART" id="SM00916"/>
    </source>
</evidence>
<dbReference type="SUPFAM" id="SSF52833">
    <property type="entry name" value="Thioredoxin-like"/>
    <property type="match status" value="1"/>
</dbReference>
<dbReference type="InterPro" id="IPR039927">
    <property type="entry name" value="Ribosomal_mL43"/>
</dbReference>
<comment type="similarity">
    <text evidence="2">Belongs to the mitochondrion-specific ribosomal protein mL43 family.</text>
</comment>
<dbReference type="EnsemblMetazoa" id="SCAU009563-RA">
    <property type="protein sequence ID" value="SCAU009563-PA"/>
    <property type="gene ID" value="SCAU009563"/>
</dbReference>
<evidence type="ECO:0000256" key="2">
    <source>
        <dbReference type="ARBA" id="ARBA00006073"/>
    </source>
</evidence>
<dbReference type="GO" id="GO:0005762">
    <property type="term" value="C:mitochondrial large ribosomal subunit"/>
    <property type="evidence" value="ECO:0007669"/>
    <property type="project" value="TreeGrafter"/>
</dbReference>
<dbReference type="Gene3D" id="3.40.30.10">
    <property type="entry name" value="Glutaredoxin"/>
    <property type="match status" value="1"/>
</dbReference>
<dbReference type="OrthoDB" id="88at2759"/>
<dbReference type="GO" id="GO:0003735">
    <property type="term" value="F:structural constituent of ribosome"/>
    <property type="evidence" value="ECO:0007669"/>
    <property type="project" value="InterPro"/>
</dbReference>